<dbReference type="AlphaFoldDB" id="A0AA49GT07"/>
<feature type="transmembrane region" description="Helical" evidence="1">
    <location>
        <begin position="137"/>
        <end position="159"/>
    </location>
</feature>
<feature type="transmembrane region" description="Helical" evidence="1">
    <location>
        <begin position="83"/>
        <end position="100"/>
    </location>
</feature>
<gene>
    <name evidence="2" type="ORF">K4G66_04495</name>
</gene>
<protein>
    <recommendedName>
        <fullName evidence="3">O-antigen ligase family protein</fullName>
    </recommendedName>
</protein>
<evidence type="ECO:0000313" key="2">
    <source>
        <dbReference type="EMBL" id="WKN37966.1"/>
    </source>
</evidence>
<proteinExistence type="predicted"/>
<name>A0AA49GT07_9BACT</name>
<feature type="transmembrane region" description="Helical" evidence="1">
    <location>
        <begin position="26"/>
        <end position="46"/>
    </location>
</feature>
<feature type="transmembrane region" description="Helical" evidence="1">
    <location>
        <begin position="367"/>
        <end position="392"/>
    </location>
</feature>
<sequence>MTPWLLILAFITVILAGLLLIQRKDFIFFAAFVCVFTPLDYIDRFFFTVPSAIRWLPFLAIAALAVVTALLKYRYALQIPKGLVVIYALILGVSGISLLMNHSSGLAMLVAQRGYIMIFSFLVLLKNVYGTYTKEDIYRLLVWIGVIHFPIALFQRVVFVSLLHIESGDMVSGLLPIDGFYLFFQCICVLITMVFWLRGQRIIPQLSSEITLLLLLGSVAIGANKAGLIMLFVIFGFVIFRSERQLVFRHMRKIMVAGVAVGMAFITFTFVYNQEFASNEQSSYTSLLTDPAFFIRYNFAGSSERSQFTPSGRLKRGAAITFSWKHVNTKLRTTLLGLGPGATAESNLPGANGGLANRYPNYYINRVAMAMYLGDLGIIGLGLHMAFLLYLLRCTPIDLKKDDTSSRSMDYRIREGFVFLALVFYTYENLYFEPMFALLIAVMAYPYAKERAPKTIASDPVYHQRREISGA</sequence>
<feature type="transmembrane region" description="Helical" evidence="1">
    <location>
        <begin position="179"/>
        <end position="198"/>
    </location>
</feature>
<reference evidence="2" key="2">
    <citation type="journal article" date="2024" name="Antonie Van Leeuwenhoek">
        <title>Roseihalotalea indica gen. nov., sp. nov., a halophilic Bacteroidetes from mesopelagic Southwest Indian Ocean with higher carbohydrate metabolic potential.</title>
        <authorList>
            <person name="Chen B."/>
            <person name="Zhang M."/>
            <person name="Lin D."/>
            <person name="Ye J."/>
            <person name="Tang K."/>
        </authorList>
    </citation>
    <scope>NUCLEOTIDE SEQUENCE</scope>
    <source>
        <strain evidence="2">TK19036</strain>
    </source>
</reference>
<dbReference type="EMBL" id="CP120682">
    <property type="protein sequence ID" value="WKN37966.1"/>
    <property type="molecule type" value="Genomic_DNA"/>
</dbReference>
<feature type="transmembrane region" description="Helical" evidence="1">
    <location>
        <begin position="106"/>
        <end position="125"/>
    </location>
</feature>
<keyword evidence="1" id="KW-0812">Transmembrane</keyword>
<accession>A0AA49GT07</accession>
<feature type="transmembrane region" description="Helical" evidence="1">
    <location>
        <begin position="210"/>
        <end position="239"/>
    </location>
</feature>
<feature type="transmembrane region" description="Helical" evidence="1">
    <location>
        <begin position="6"/>
        <end position="21"/>
    </location>
</feature>
<keyword evidence="1" id="KW-1133">Transmembrane helix</keyword>
<feature type="transmembrane region" description="Helical" evidence="1">
    <location>
        <begin position="52"/>
        <end position="71"/>
    </location>
</feature>
<evidence type="ECO:0000256" key="1">
    <source>
        <dbReference type="SAM" id="Phobius"/>
    </source>
</evidence>
<feature type="transmembrane region" description="Helical" evidence="1">
    <location>
        <begin position="254"/>
        <end position="272"/>
    </location>
</feature>
<keyword evidence="1" id="KW-0472">Membrane</keyword>
<reference evidence="2" key="1">
    <citation type="journal article" date="2023" name="Comput. Struct. Biotechnol. J.">
        <title>Discovery of a novel marine Bacteroidetes with a rich repertoire of carbohydrate-active enzymes.</title>
        <authorList>
            <person name="Chen B."/>
            <person name="Liu G."/>
            <person name="Chen Q."/>
            <person name="Wang H."/>
            <person name="Liu L."/>
            <person name="Tang K."/>
        </authorList>
    </citation>
    <scope>NUCLEOTIDE SEQUENCE</scope>
    <source>
        <strain evidence="2">TK19036</strain>
    </source>
</reference>
<organism evidence="2">
    <name type="scientific">Roseihalotalea indica</name>
    <dbReference type="NCBI Taxonomy" id="2867963"/>
    <lineage>
        <taxon>Bacteria</taxon>
        <taxon>Pseudomonadati</taxon>
        <taxon>Bacteroidota</taxon>
        <taxon>Cytophagia</taxon>
        <taxon>Cytophagales</taxon>
        <taxon>Catalimonadaceae</taxon>
        <taxon>Roseihalotalea</taxon>
    </lineage>
</organism>
<evidence type="ECO:0008006" key="3">
    <source>
        <dbReference type="Google" id="ProtNLM"/>
    </source>
</evidence>